<evidence type="ECO:0000313" key="4">
    <source>
        <dbReference type="Proteomes" id="UP000184031"/>
    </source>
</evidence>
<evidence type="ECO:0000313" key="2">
    <source>
        <dbReference type="EMBL" id="SFC28869.1"/>
    </source>
</evidence>
<reference evidence="3 4" key="1">
    <citation type="submission" date="2016-11" db="EMBL/GenBank/DDBJ databases">
        <authorList>
            <person name="Varghese N."/>
            <person name="Submissions S."/>
        </authorList>
    </citation>
    <scope>NUCLEOTIDE SEQUENCE [LARGE SCALE GENOMIC DNA]</scope>
    <source>
        <strain evidence="3 4">CGMCC 1.12174</strain>
        <strain evidence="2 5">DSM 26351</strain>
    </source>
</reference>
<comment type="caution">
    <text evidence="3">The sequence shown here is derived from an EMBL/GenBank/DDBJ whole genome shotgun (WGS) entry which is preliminary data.</text>
</comment>
<dbReference type="STRING" id="1055723.SAMN05216293_3232"/>
<evidence type="ECO:0000313" key="5">
    <source>
        <dbReference type="Proteomes" id="UP000198940"/>
    </source>
</evidence>
<dbReference type="AlphaFoldDB" id="A0A1M6ZT50"/>
<dbReference type="EMBL" id="FOKU01000008">
    <property type="protein sequence ID" value="SFC28869.1"/>
    <property type="molecule type" value="Genomic_DNA"/>
</dbReference>
<organism evidence="3 4">
    <name type="scientific">Flagellimonas taeanensis</name>
    <dbReference type="NCBI Taxonomy" id="1005926"/>
    <lineage>
        <taxon>Bacteria</taxon>
        <taxon>Pseudomonadati</taxon>
        <taxon>Bacteroidota</taxon>
        <taxon>Flavobacteriia</taxon>
        <taxon>Flavobacteriales</taxon>
        <taxon>Flavobacteriaceae</taxon>
        <taxon>Flagellimonas</taxon>
    </lineage>
</organism>
<sequence>MFLIQCAVVFQNFKNKRTKACPSQQTIHQPNSPIRQSKTTIRQLDA</sequence>
<dbReference type="Proteomes" id="UP000184031">
    <property type="component" value="Unassembled WGS sequence"/>
</dbReference>
<accession>A0A1M6ZT50</accession>
<name>A0A1M6ZT50_9FLAO</name>
<evidence type="ECO:0000256" key="1">
    <source>
        <dbReference type="SAM" id="MobiDB-lite"/>
    </source>
</evidence>
<gene>
    <name evidence="2" type="ORF">SAMN04487891_108136</name>
    <name evidence="3" type="ORF">SAMN05216293_3232</name>
</gene>
<evidence type="ECO:0000313" key="3">
    <source>
        <dbReference type="EMBL" id="SHL33590.1"/>
    </source>
</evidence>
<dbReference type="EMBL" id="FRAT01000009">
    <property type="protein sequence ID" value="SHL33590.1"/>
    <property type="molecule type" value="Genomic_DNA"/>
</dbReference>
<keyword evidence="5" id="KW-1185">Reference proteome</keyword>
<protein>
    <submittedName>
        <fullName evidence="3">Uncharacterized protein</fullName>
    </submittedName>
</protein>
<proteinExistence type="predicted"/>
<dbReference type="Proteomes" id="UP000198940">
    <property type="component" value="Unassembled WGS sequence"/>
</dbReference>
<feature type="region of interest" description="Disordered" evidence="1">
    <location>
        <begin position="21"/>
        <end position="46"/>
    </location>
</feature>